<feature type="region of interest" description="Disordered" evidence="12">
    <location>
        <begin position="3299"/>
        <end position="3336"/>
    </location>
</feature>
<dbReference type="EMBL" id="OU900104">
    <property type="protein sequence ID" value="CAG9855585.1"/>
    <property type="molecule type" value="Genomic_DNA"/>
</dbReference>
<dbReference type="Pfam" id="PF15785">
    <property type="entry name" value="SMG1"/>
    <property type="match status" value="1"/>
</dbReference>
<evidence type="ECO:0000256" key="2">
    <source>
        <dbReference type="ARBA" id="ARBA00012513"/>
    </source>
</evidence>
<evidence type="ECO:0000256" key="6">
    <source>
        <dbReference type="ARBA" id="ARBA00022777"/>
    </source>
</evidence>
<dbReference type="SUPFAM" id="SSF48371">
    <property type="entry name" value="ARM repeat"/>
    <property type="match status" value="1"/>
</dbReference>
<dbReference type="GO" id="GO:0005524">
    <property type="term" value="F:ATP binding"/>
    <property type="evidence" value="ECO:0007669"/>
    <property type="project" value="UniProtKB-KW"/>
</dbReference>
<feature type="domain" description="FATC" evidence="15">
    <location>
        <begin position="3360"/>
        <end position="3392"/>
    </location>
</feature>
<dbReference type="GO" id="GO:0031931">
    <property type="term" value="C:TORC1 complex"/>
    <property type="evidence" value="ECO:0007669"/>
    <property type="project" value="TreeGrafter"/>
</dbReference>
<evidence type="ECO:0000259" key="13">
    <source>
        <dbReference type="PROSITE" id="PS50290"/>
    </source>
</evidence>
<reference evidence="16" key="1">
    <citation type="submission" date="2022-01" db="EMBL/GenBank/DDBJ databases">
        <authorList>
            <person name="King R."/>
        </authorList>
    </citation>
    <scope>NUCLEOTIDE SEQUENCE</scope>
</reference>
<evidence type="ECO:0000256" key="9">
    <source>
        <dbReference type="ARBA" id="ARBA00047899"/>
    </source>
</evidence>
<feature type="compositionally biased region" description="Basic and acidic residues" evidence="12">
    <location>
        <begin position="3315"/>
        <end position="3330"/>
    </location>
</feature>
<dbReference type="SMART" id="SM00146">
    <property type="entry name" value="PI3Kc"/>
    <property type="match status" value="1"/>
</dbReference>
<dbReference type="PROSITE" id="PS50290">
    <property type="entry name" value="PI3_4_KINASE_3"/>
    <property type="match status" value="1"/>
</dbReference>
<dbReference type="InterPro" id="IPR018936">
    <property type="entry name" value="PI3/4_kinase_CS"/>
</dbReference>
<dbReference type="InterPro" id="IPR011009">
    <property type="entry name" value="Kinase-like_dom_sf"/>
</dbReference>
<feature type="coiled-coil region" evidence="11">
    <location>
        <begin position="2314"/>
        <end position="2368"/>
    </location>
</feature>
<keyword evidence="6" id="KW-0418">Kinase</keyword>
<evidence type="ECO:0000259" key="15">
    <source>
        <dbReference type="PROSITE" id="PS51190"/>
    </source>
</evidence>
<feature type="domain" description="FAT" evidence="14">
    <location>
        <begin position="1386"/>
        <end position="1726"/>
    </location>
</feature>
<dbReference type="Pfam" id="PF00454">
    <property type="entry name" value="PI3_PI4_kinase"/>
    <property type="match status" value="1"/>
</dbReference>
<evidence type="ECO:0000256" key="1">
    <source>
        <dbReference type="ARBA" id="ARBA00011031"/>
    </source>
</evidence>
<dbReference type="InterPro" id="IPR000403">
    <property type="entry name" value="PI3/4_kinase_cat_dom"/>
</dbReference>
<keyword evidence="3" id="KW-0723">Serine/threonine-protein kinase</keyword>
<dbReference type="Pfam" id="PF02260">
    <property type="entry name" value="FATC"/>
    <property type="match status" value="1"/>
</dbReference>
<keyword evidence="8" id="KW-0866">Nonsense-mediated mRNA decay</keyword>
<dbReference type="SMART" id="SM01345">
    <property type="entry name" value="Rapamycin_bind"/>
    <property type="match status" value="1"/>
</dbReference>
<dbReference type="PROSITE" id="PS00916">
    <property type="entry name" value="PI3_4_KINASE_2"/>
    <property type="match status" value="1"/>
</dbReference>
<dbReference type="InterPro" id="IPR016024">
    <property type="entry name" value="ARM-type_fold"/>
</dbReference>
<dbReference type="EC" id="2.7.11.1" evidence="2"/>
<dbReference type="InterPro" id="IPR003152">
    <property type="entry name" value="FATC_dom"/>
</dbReference>
<dbReference type="GO" id="GO:0000184">
    <property type="term" value="P:nuclear-transcribed mRNA catabolic process, nonsense-mediated decay"/>
    <property type="evidence" value="ECO:0007669"/>
    <property type="project" value="UniProtKB-KW"/>
</dbReference>
<comment type="catalytic activity">
    <reaction evidence="9">
        <text>L-threonyl-[protein] + ATP = O-phospho-L-threonyl-[protein] + ADP + H(+)</text>
        <dbReference type="Rhea" id="RHEA:46608"/>
        <dbReference type="Rhea" id="RHEA-COMP:11060"/>
        <dbReference type="Rhea" id="RHEA-COMP:11605"/>
        <dbReference type="ChEBI" id="CHEBI:15378"/>
        <dbReference type="ChEBI" id="CHEBI:30013"/>
        <dbReference type="ChEBI" id="CHEBI:30616"/>
        <dbReference type="ChEBI" id="CHEBI:61977"/>
        <dbReference type="ChEBI" id="CHEBI:456216"/>
        <dbReference type="EC" id="2.7.11.1"/>
    </reaction>
</comment>
<dbReference type="Gene3D" id="1.10.1070.11">
    <property type="entry name" value="Phosphatidylinositol 3-/4-kinase, catalytic domain"/>
    <property type="match status" value="1"/>
</dbReference>
<evidence type="ECO:0000256" key="4">
    <source>
        <dbReference type="ARBA" id="ARBA00022679"/>
    </source>
</evidence>
<dbReference type="SMART" id="SM01343">
    <property type="entry name" value="FATC"/>
    <property type="match status" value="1"/>
</dbReference>
<accession>A0A9N9XKM6</accession>
<feature type="domain" description="PI3K/PI4K catalytic" evidence="13">
    <location>
        <begin position="1975"/>
        <end position="2309"/>
    </location>
</feature>
<comment type="similarity">
    <text evidence="1">Belongs to the PI3/PI4-kinase family.</text>
</comment>
<dbReference type="CDD" id="cd05170">
    <property type="entry name" value="PIKKc_SMG1"/>
    <property type="match status" value="1"/>
</dbReference>
<keyword evidence="17" id="KW-1185">Reference proteome</keyword>
<dbReference type="PANTHER" id="PTHR11139">
    <property type="entry name" value="ATAXIA TELANGIECTASIA MUTATED ATM -RELATED"/>
    <property type="match status" value="1"/>
</dbReference>
<evidence type="ECO:0000256" key="10">
    <source>
        <dbReference type="ARBA" id="ARBA00048679"/>
    </source>
</evidence>
<name>A0A9N9XKM6_PHYSR</name>
<dbReference type="SUPFAM" id="SSF56112">
    <property type="entry name" value="Protein kinase-like (PK-like)"/>
    <property type="match status" value="1"/>
</dbReference>
<keyword evidence="7" id="KW-0067">ATP-binding</keyword>
<dbReference type="InterPro" id="IPR014009">
    <property type="entry name" value="PIK_FAT"/>
</dbReference>
<evidence type="ECO:0000259" key="14">
    <source>
        <dbReference type="PROSITE" id="PS51189"/>
    </source>
</evidence>
<dbReference type="InterPro" id="IPR039414">
    <property type="entry name" value="SMG1_PIKKc"/>
</dbReference>
<keyword evidence="4" id="KW-0808">Transferase</keyword>
<feature type="compositionally biased region" description="Basic and acidic residues" evidence="12">
    <location>
        <begin position="58"/>
        <end position="72"/>
    </location>
</feature>
<feature type="region of interest" description="Disordered" evidence="12">
    <location>
        <begin position="49"/>
        <end position="85"/>
    </location>
</feature>
<evidence type="ECO:0000256" key="11">
    <source>
        <dbReference type="SAM" id="Coils"/>
    </source>
</evidence>
<dbReference type="InterPro" id="IPR031559">
    <property type="entry name" value="SMG1"/>
</dbReference>
<dbReference type="PROSITE" id="PS51189">
    <property type="entry name" value="FAT"/>
    <property type="match status" value="1"/>
</dbReference>
<proteinExistence type="inferred from homology"/>
<dbReference type="GO" id="GO:0005634">
    <property type="term" value="C:nucleus"/>
    <property type="evidence" value="ECO:0007669"/>
    <property type="project" value="TreeGrafter"/>
</dbReference>
<sequence length="3392" mass="387772">MISNSSSYKLRASKSSREVHEYEYGNSDDNFDNVVDDDLKGASFLKDSRNKGAVSRTRPTEFRSSKISDRRGGSRNRGVSSRRGDREYSDNFYNIRKYDARNPDLLGARGKCYEPDKKTEIKLNLPEDTRISKLLRRLNIETDQDNSLAISKKLLQVLLLSDNAHYVRKAFHILGESMVEILQVSPGPMAKRQAARALGRMGYIMGQENDFDRYQHWLFNKMAGTFEEMQILLMKSLEETLAFEEKKPVLQSHVENLINNLVAAIESTENAQVFKAVLEVLVTVVEMYQSEFYDQFRDTIDLLFGWHVDHTQPLSNIEFISKCLQRISHHFKYYSEFSVQLIENFLEDIGNYSAQLKETGDMSTLDHVTVLILAMNTVLKCLDKSFHPATNKYVTVDLVTTALTRIIKTVSESLELYVPDNLTIAGNDCIGLLLGYLETKSQLMCNQIYTLIDLELSMLMELSDATIISLLILVSKVVKELSANLPIELIEKLIGPDSEIVKLRYSPFDNIQEAVICVYQALLNLKNVSLLQEAYRYVLGDLEVVYKQLVPSISPFTQNNPFLTYNGKDPEQTTLFLLRCLSQLANASSIIVMWALKPSILELVGVYMTPYDSVLFKTAPSLQYCMLYLLFSHCKCYNHFISNSSLVNKTQEVTNIMNRFALTEGLNSNDVPNKSPNSGNFAIILDIIYNALSTETSTDILLLLLQWLNDVLINSEIYLESLYVDEKFSKMVDALVCCGYSFNDNIILAVYENLDKLLSNKQLSWSNNFLSNISDLCKLHMNSNKPIVRDSYSKLSSNVPWDVAVVELNKMNSIYSMKQKSTHLKEYNNYTTYLARHLHLNGTVEGEMYPLHFKTLMRFLLHDETPPPANWMEEIFTSCWAVESEAPMNTEVYFELVVNNRRVLDDWMAAEAAEFCVNYKLRTPLGKPNETFTKIECTLNSLGNELIALKKGIDKVPDSASSSSDGNRVKLLLRFVENLEKSIYNASEGCALAMPAPSKVVKSFFVANTKSCHEWFCRIRIVLMHIALHCGEVNIALRNGLCYLKDFVEANRANDQELERVAMIVTLAMLHLKEPEALYGLYTWCKTVVGKRFNWMKCAAEQCSKKYEIAVEGYKKILQENSDDDTKLDSDVHNFIIDQIIVCYKEMSNWIDLFEWHTAQGSLENGRKYWFNVTDWDTNKTLFDIESKNHAFDELATWSFKRKESWSIYENVCNIESNLYNVAVKLASGKEQNCVEEIDDMLVTIRNNIENHLHLAPSDTLQNFSLLHYVVNGLKHVAEGNPAHTVFLVSESFETEIQKIDSSILRKILWWSEYFGKVQNQGFNAFCSNLRLDIIKRSRKEKNFKLAVTQINKFFIDKDIAILDGDNTKEIASNFLRKIPDINIWSIDVARAVCEAIKLSYSYEQNHQQTFNLCAAASTAISKYAELFGGNELRKISSKILLKLSNWLQTNDNVSLTEMNSPLGKLILVLPEIGMLDSATSNIIPLNEVAIGKLLQFSVHHYGSLAKSWNAFGTWCYRWGKKIVDNSSDIKNNLSDEHCSEIKKLLPPETSEEDLTKIFLILSQTRNIIDEEDIDSNEIKTSEMIQSQLRDVGVMENQFQSLLQIWKSTQKRAYHYYALSAEAYFKYLQLVLQSENVSNNTECNTITVTLRLLRLIVKYALELQNILEEGLQTTPTHPWKVIIPQLFSRLNHPESYVRLRVSDLLCRVAEDAPHLITFPAVVGALEGGLKFDFSEITLPKDCLSQNNDAGDEIELNEEDDNYDSDDNEEPVANNSLQICFKTMVDTLSKQDPETITQVQTLVKELRRITLLWDELWLGTLAQHQSEINKRQQQLDYEIEKVNENGSLDKAEKASLIVEKHRIIIKPIVFVLEQLLEVTSVEAETPHERQFQERYLEEIEGVIKKLKHPERPENPQESLLPLKQLQKKFQQKFHKRASYSLKMQDISPVLHNLKDSLISMPGLASIAKKNVTISHVSNVVSILPTKTKPKKLVFYGSDGQTYTYLFKGLEDLHLDERIMQFLSIANTMMAQIADPSGSNFYKARHYSVIPLGPRSGLISWVDGTTPVFALYKRWQQREASKPNSKNSSSAVLRPSELFYNKLNPLLQEHGVKNADNRKEWPLVVLKQVLGELMGETPGDLLSREFWCNAVSPDLWWQVIKRYSYSIAVMSIIGYIIGLGDRHLDNVLVDLTSGDVVHIDYNVCFEKGKTLRVPEKVPFRLTPNIKDALGVTGVEGIFRLASENVLKVMRKGRETLLTLLEAFVYDPLIDWTVGGEALAGTTFGSLTTDTNSKRSKKELEKEVTLSMFNVRCTEMRAEWNENKEEILNEIPNLVDKLMDYLKLIEKIADAEDKLQDLHQQLALIKEAEAQGAHNHPLYSLPSHFDAYHKSQASLIGAKTELTSIISEYEEHAAVYANLIAMHESQQFSQLLVDIKVVTDEDAMRIFDLVKEFLHNAGKNDVITQCEQSEKEVFRLLQHLNLSVRKCLQIYQDYFTILTQCPRSFLNSHRIYLYIKWCKFLLENNNYLTCDIIYKQYREFVESSAIIHPQILAVAINLENLYKENVLQVNKLYGDLENHHAKESGETLEKIYGNAKAGLRTFIALEKGATSALEFVIASELVLLNRNLLTLEIAAQSSGDWLIKLTYRNGDWFLDDLLLHSTRAVEMINNLPAPKHNYDDNFVKILNGIKIATNVYKGLYDLNYNFHTIILPETMKKIQAEEPSVIEMVKDLNAIVQDIGLTIPDMIGQLEKLLTCVLMQMDCGDSFDYVLEKVSYTKKQFLSLIPNQPETLTQGKMLLMGFNGLFEKLSQEIYNLTNTLGYLDVPKSWKRLDHVKEAKNIAPHIFNVRVRQLLEDIFFLKRLKAIAEFFGLVQEMCQSLKGLGTGMIFNDEQLTKPVKQFIAEFIARQLLGILPEIVTYAVCFILQHLGLDVTREIEQKDIGAENKVPLDELYSKAWNILLKDGKFSQNILSQASSLEANVKMAWEKIQEPKKIEQKLTIFQSSTLRIQGLLAVHHMMFDEMLQYSSVRAKFTHDIQNEIGNLQNVYRQLIDAKNEQEKLIDKADQRLKWAKGANPNVGEISAAFESAVENRTAQLDLGLKTANHILSSYGILLKHELLRSNSSEVTAEHNKRFLKAFETWRLACQYTDSKIESLLPTEESILKMLTPELVNDPKWLQKVSETLTETITEAQKELKDSRDTGFRDNDSLTCIMDNFKAVYNVHGKLISDIKGLIKIMTKIDEYGAATQSFVQEYKRYVDHFQSLFANFKKELDGGEIDQLLGHLRYIRDHTASIYDGLLDLESAPKRPPPPPGRQRHAGDGPDRSIPHKPENAKGQQRNAYAVNVWRRVKMKLEGRDPDSGRKSTVQEQVEYVIHEATNLDNLALLYEGWTPWV</sequence>
<evidence type="ECO:0000256" key="5">
    <source>
        <dbReference type="ARBA" id="ARBA00022741"/>
    </source>
</evidence>
<organism evidence="16 17">
    <name type="scientific">Phyllotreta striolata</name>
    <name type="common">Striped flea beetle</name>
    <name type="synonym">Crioceris striolata</name>
    <dbReference type="NCBI Taxonomy" id="444603"/>
    <lineage>
        <taxon>Eukaryota</taxon>
        <taxon>Metazoa</taxon>
        <taxon>Ecdysozoa</taxon>
        <taxon>Arthropoda</taxon>
        <taxon>Hexapoda</taxon>
        <taxon>Insecta</taxon>
        <taxon>Pterygota</taxon>
        <taxon>Neoptera</taxon>
        <taxon>Endopterygota</taxon>
        <taxon>Coleoptera</taxon>
        <taxon>Polyphaga</taxon>
        <taxon>Cucujiformia</taxon>
        <taxon>Chrysomeloidea</taxon>
        <taxon>Chrysomelidae</taxon>
        <taxon>Galerucinae</taxon>
        <taxon>Alticini</taxon>
        <taxon>Phyllotreta</taxon>
    </lineage>
</organism>
<dbReference type="GO" id="GO:0031932">
    <property type="term" value="C:TORC2 complex"/>
    <property type="evidence" value="ECO:0007669"/>
    <property type="project" value="TreeGrafter"/>
</dbReference>
<evidence type="ECO:0000313" key="17">
    <source>
        <dbReference type="Proteomes" id="UP001153712"/>
    </source>
</evidence>
<dbReference type="InterPro" id="IPR036940">
    <property type="entry name" value="PI3/4_kinase_cat_sf"/>
</dbReference>
<dbReference type="InterPro" id="IPR050517">
    <property type="entry name" value="DDR_Repair_Kinase"/>
</dbReference>
<protein>
    <recommendedName>
        <fullName evidence="2">non-specific serine/threonine protein kinase</fullName>
        <ecNumber evidence="2">2.7.11.1</ecNumber>
    </recommendedName>
</protein>
<dbReference type="PANTHER" id="PTHR11139:SF119">
    <property type="entry name" value="SERINE_THREONINE-PROTEIN KINASE SMG1"/>
    <property type="match status" value="1"/>
</dbReference>
<gene>
    <name evidence="16" type="ORF">PHYEVI_LOCUS2031</name>
</gene>
<dbReference type="Proteomes" id="UP001153712">
    <property type="component" value="Chromosome 11"/>
</dbReference>
<evidence type="ECO:0000256" key="3">
    <source>
        <dbReference type="ARBA" id="ARBA00022527"/>
    </source>
</evidence>
<feature type="region of interest" description="Disordered" evidence="12">
    <location>
        <begin position="1"/>
        <end position="30"/>
    </location>
</feature>
<feature type="compositionally biased region" description="Low complexity" evidence="12">
    <location>
        <begin position="1"/>
        <end position="10"/>
    </location>
</feature>
<evidence type="ECO:0000256" key="8">
    <source>
        <dbReference type="ARBA" id="ARBA00023161"/>
    </source>
</evidence>
<dbReference type="Gene3D" id="3.30.1010.10">
    <property type="entry name" value="Phosphatidylinositol 3-kinase Catalytic Subunit, Chain A, domain 4"/>
    <property type="match status" value="1"/>
</dbReference>
<dbReference type="FunFam" id="1.10.1070.11:FF:000008">
    <property type="entry name" value="serine/threonine-protein kinase SMG1 isoform X2"/>
    <property type="match status" value="1"/>
</dbReference>
<evidence type="ECO:0000256" key="7">
    <source>
        <dbReference type="ARBA" id="ARBA00022840"/>
    </source>
</evidence>
<keyword evidence="5" id="KW-0547">Nucleotide-binding</keyword>
<dbReference type="GO" id="GO:0016242">
    <property type="term" value="P:negative regulation of macroautophagy"/>
    <property type="evidence" value="ECO:0007669"/>
    <property type="project" value="TreeGrafter"/>
</dbReference>
<comment type="catalytic activity">
    <reaction evidence="10">
        <text>L-seryl-[protein] + ATP = O-phospho-L-seryl-[protein] + ADP + H(+)</text>
        <dbReference type="Rhea" id="RHEA:17989"/>
        <dbReference type="Rhea" id="RHEA-COMP:9863"/>
        <dbReference type="Rhea" id="RHEA-COMP:11604"/>
        <dbReference type="ChEBI" id="CHEBI:15378"/>
        <dbReference type="ChEBI" id="CHEBI:29999"/>
        <dbReference type="ChEBI" id="CHEBI:30616"/>
        <dbReference type="ChEBI" id="CHEBI:83421"/>
        <dbReference type="ChEBI" id="CHEBI:456216"/>
        <dbReference type="EC" id="2.7.11.1"/>
    </reaction>
</comment>
<dbReference type="OrthoDB" id="10065496at2759"/>
<evidence type="ECO:0000256" key="12">
    <source>
        <dbReference type="SAM" id="MobiDB-lite"/>
    </source>
</evidence>
<dbReference type="PROSITE" id="PS51190">
    <property type="entry name" value="FATC"/>
    <property type="match status" value="1"/>
</dbReference>
<evidence type="ECO:0000313" key="16">
    <source>
        <dbReference type="EMBL" id="CAG9855585.1"/>
    </source>
</evidence>
<dbReference type="GO" id="GO:0004674">
    <property type="term" value="F:protein serine/threonine kinase activity"/>
    <property type="evidence" value="ECO:0007669"/>
    <property type="project" value="UniProtKB-KW"/>
</dbReference>
<dbReference type="FunFam" id="3.30.1010.10:FF:000010">
    <property type="entry name" value="serine/threonine-protein kinase SMG1 isoform X1"/>
    <property type="match status" value="1"/>
</dbReference>
<dbReference type="GO" id="GO:0005737">
    <property type="term" value="C:cytoplasm"/>
    <property type="evidence" value="ECO:0007669"/>
    <property type="project" value="TreeGrafter"/>
</dbReference>
<dbReference type="GO" id="GO:0031929">
    <property type="term" value="P:TOR signaling"/>
    <property type="evidence" value="ECO:0007669"/>
    <property type="project" value="TreeGrafter"/>
</dbReference>
<keyword evidence="11" id="KW-0175">Coiled coil</keyword>